<keyword evidence="5 13" id="KW-0812">Transmembrane</keyword>
<evidence type="ECO:0000256" key="10">
    <source>
        <dbReference type="ARBA" id="ARBA00023136"/>
    </source>
</evidence>
<dbReference type="EMBL" id="CAFBOY010000092">
    <property type="protein sequence ID" value="CAB5000682.1"/>
    <property type="molecule type" value="Genomic_DNA"/>
</dbReference>
<evidence type="ECO:0000256" key="8">
    <source>
        <dbReference type="ARBA" id="ARBA00022989"/>
    </source>
</evidence>
<keyword evidence="6" id="KW-0631">Potassium channel</keyword>
<sequence length="219" mass="24744">MEQKIKHISHKLIDSLSDGVFSIALTLLGLDVVALVPEISHSEDLNSALLEHWPTFLSYTLGFLVLFSMWYGYHAMGQYVEGTNVWIVWNHGVTMAWVALIPFGVALLAENLNTPNRKWGVFYFGVCLFGQYWVNSLVGLFMKLKIQVNFTPDFPYPVEKMKKILPILWISGAVTGLILVPISLLNPWVALIGYGLFVMSQANPITSFGRLIPRLLKRF</sequence>
<dbReference type="InterPro" id="IPR010617">
    <property type="entry name" value="TMEM175-like"/>
</dbReference>
<dbReference type="AlphaFoldDB" id="A0A6J7PDA4"/>
<dbReference type="GO" id="GO:0005267">
    <property type="term" value="F:potassium channel activity"/>
    <property type="evidence" value="ECO:0007669"/>
    <property type="project" value="UniProtKB-KW"/>
</dbReference>
<accession>A0A6J7PDA4</accession>
<keyword evidence="9" id="KW-0406">Ion transport</keyword>
<gene>
    <name evidence="14" type="ORF">UFOPK4022_00716</name>
</gene>
<feature type="transmembrane region" description="Helical" evidence="13">
    <location>
        <begin position="121"/>
        <end position="144"/>
    </location>
</feature>
<comment type="catalytic activity">
    <reaction evidence="12">
        <text>K(+)(in) = K(+)(out)</text>
        <dbReference type="Rhea" id="RHEA:29463"/>
        <dbReference type="ChEBI" id="CHEBI:29103"/>
    </reaction>
</comment>
<evidence type="ECO:0000313" key="14">
    <source>
        <dbReference type="EMBL" id="CAB5000682.1"/>
    </source>
</evidence>
<evidence type="ECO:0000256" key="5">
    <source>
        <dbReference type="ARBA" id="ARBA00022692"/>
    </source>
</evidence>
<evidence type="ECO:0000256" key="3">
    <source>
        <dbReference type="ARBA" id="ARBA00022448"/>
    </source>
</evidence>
<evidence type="ECO:0000256" key="4">
    <source>
        <dbReference type="ARBA" id="ARBA00022538"/>
    </source>
</evidence>
<comment type="subcellular location">
    <subcellularLocation>
        <location evidence="1">Membrane</location>
        <topology evidence="1">Multi-pass membrane protein</topology>
    </subcellularLocation>
</comment>
<evidence type="ECO:0000256" key="13">
    <source>
        <dbReference type="SAM" id="Phobius"/>
    </source>
</evidence>
<feature type="transmembrane region" description="Helical" evidence="13">
    <location>
        <begin position="85"/>
        <end position="109"/>
    </location>
</feature>
<name>A0A6J7PDA4_9ZZZZ</name>
<dbReference type="Pfam" id="PF06736">
    <property type="entry name" value="TMEM175"/>
    <property type="match status" value="1"/>
</dbReference>
<evidence type="ECO:0000256" key="11">
    <source>
        <dbReference type="ARBA" id="ARBA00023303"/>
    </source>
</evidence>
<feature type="transmembrane region" description="Helical" evidence="13">
    <location>
        <begin position="191"/>
        <end position="212"/>
    </location>
</feature>
<evidence type="ECO:0000256" key="2">
    <source>
        <dbReference type="ARBA" id="ARBA00006920"/>
    </source>
</evidence>
<dbReference type="GO" id="GO:0016020">
    <property type="term" value="C:membrane"/>
    <property type="evidence" value="ECO:0007669"/>
    <property type="project" value="UniProtKB-SubCell"/>
</dbReference>
<keyword evidence="4" id="KW-0633">Potassium transport</keyword>
<evidence type="ECO:0000256" key="9">
    <source>
        <dbReference type="ARBA" id="ARBA00023065"/>
    </source>
</evidence>
<keyword evidence="3" id="KW-0813">Transport</keyword>
<reference evidence="14" key="1">
    <citation type="submission" date="2020-05" db="EMBL/GenBank/DDBJ databases">
        <authorList>
            <person name="Chiriac C."/>
            <person name="Salcher M."/>
            <person name="Ghai R."/>
            <person name="Kavagutti S V."/>
        </authorList>
    </citation>
    <scope>NUCLEOTIDE SEQUENCE</scope>
</reference>
<feature type="transmembrane region" description="Helical" evidence="13">
    <location>
        <begin position="12"/>
        <end position="36"/>
    </location>
</feature>
<organism evidence="14">
    <name type="scientific">freshwater metagenome</name>
    <dbReference type="NCBI Taxonomy" id="449393"/>
    <lineage>
        <taxon>unclassified sequences</taxon>
        <taxon>metagenomes</taxon>
        <taxon>ecological metagenomes</taxon>
    </lineage>
</organism>
<keyword evidence="10 13" id="KW-0472">Membrane</keyword>
<evidence type="ECO:0000256" key="6">
    <source>
        <dbReference type="ARBA" id="ARBA00022826"/>
    </source>
</evidence>
<dbReference type="GO" id="GO:0015252">
    <property type="term" value="F:proton channel activity"/>
    <property type="evidence" value="ECO:0007669"/>
    <property type="project" value="InterPro"/>
</dbReference>
<evidence type="ECO:0000256" key="7">
    <source>
        <dbReference type="ARBA" id="ARBA00022958"/>
    </source>
</evidence>
<proteinExistence type="inferred from homology"/>
<evidence type="ECO:0000256" key="12">
    <source>
        <dbReference type="ARBA" id="ARBA00034430"/>
    </source>
</evidence>
<keyword evidence="8 13" id="KW-1133">Transmembrane helix</keyword>
<keyword evidence="7" id="KW-0630">Potassium</keyword>
<feature type="transmembrane region" description="Helical" evidence="13">
    <location>
        <begin position="164"/>
        <end position="185"/>
    </location>
</feature>
<protein>
    <submittedName>
        <fullName evidence="14">Unannotated protein</fullName>
    </submittedName>
</protein>
<feature type="transmembrane region" description="Helical" evidence="13">
    <location>
        <begin position="56"/>
        <end position="73"/>
    </location>
</feature>
<comment type="similarity">
    <text evidence="2">Belongs to the TMEM175 family.</text>
</comment>
<keyword evidence="11" id="KW-0407">Ion channel</keyword>
<evidence type="ECO:0000256" key="1">
    <source>
        <dbReference type="ARBA" id="ARBA00004141"/>
    </source>
</evidence>